<feature type="compositionally biased region" description="Acidic residues" evidence="6">
    <location>
        <begin position="561"/>
        <end position="579"/>
    </location>
</feature>
<dbReference type="GO" id="GO:0016282">
    <property type="term" value="C:eukaryotic 43S preinitiation complex"/>
    <property type="evidence" value="ECO:0007669"/>
    <property type="project" value="UniProtKB-UniRule"/>
</dbReference>
<evidence type="ECO:0000313" key="7">
    <source>
        <dbReference type="EMBL" id="KAG0267851.1"/>
    </source>
</evidence>
<feature type="region of interest" description="RNA gate" evidence="5">
    <location>
        <begin position="311"/>
        <end position="325"/>
    </location>
</feature>
<dbReference type="HAMAP" id="MF_03003">
    <property type="entry name" value="eIF3d"/>
    <property type="match status" value="1"/>
</dbReference>
<keyword evidence="1 5" id="KW-0963">Cytoplasm</keyword>
<evidence type="ECO:0000313" key="8">
    <source>
        <dbReference type="Proteomes" id="UP000807716"/>
    </source>
</evidence>
<dbReference type="GO" id="GO:0002191">
    <property type="term" value="P:cap-dependent translational initiation"/>
    <property type="evidence" value="ECO:0007669"/>
    <property type="project" value="UniProtKB-UniRule"/>
</dbReference>
<dbReference type="GO" id="GO:0005852">
    <property type="term" value="C:eukaryotic translation initiation factor 3 complex"/>
    <property type="evidence" value="ECO:0007669"/>
    <property type="project" value="UniProtKB-UniRule"/>
</dbReference>
<proteinExistence type="inferred from homology"/>
<dbReference type="PANTHER" id="PTHR12399">
    <property type="entry name" value="EUKARYOTIC TRANSLATION INITIATION FACTOR 3 SUBUNIT 7"/>
    <property type="match status" value="1"/>
</dbReference>
<organism evidence="7 8">
    <name type="scientific">Actinomortierella ambigua</name>
    <dbReference type="NCBI Taxonomy" id="1343610"/>
    <lineage>
        <taxon>Eukaryota</taxon>
        <taxon>Fungi</taxon>
        <taxon>Fungi incertae sedis</taxon>
        <taxon>Mucoromycota</taxon>
        <taxon>Mortierellomycotina</taxon>
        <taxon>Mortierellomycetes</taxon>
        <taxon>Mortierellales</taxon>
        <taxon>Mortierellaceae</taxon>
        <taxon>Actinomortierella</taxon>
    </lineage>
</organism>
<protein>
    <recommendedName>
        <fullName evidence="5">Eukaryotic translation initiation factor 3 subunit D</fullName>
        <shortName evidence="5">eIF3d</shortName>
    </recommendedName>
</protein>
<dbReference type="Pfam" id="PF05091">
    <property type="entry name" value="eIF-3_zeta"/>
    <property type="match status" value="1"/>
</dbReference>
<dbReference type="PIRSF" id="PIRSF016281">
    <property type="entry name" value="EIF-3_zeta"/>
    <property type="match status" value="1"/>
</dbReference>
<comment type="caution">
    <text evidence="7">The sequence shown here is derived from an EMBL/GenBank/DDBJ whole genome shotgun (WGS) entry which is preliminary data.</text>
</comment>
<keyword evidence="4 5" id="KW-0648">Protein biosynthesis</keyword>
<feature type="region of interest" description="Disordered" evidence="6">
    <location>
        <begin position="108"/>
        <end position="171"/>
    </location>
</feature>
<evidence type="ECO:0000256" key="3">
    <source>
        <dbReference type="ARBA" id="ARBA00022884"/>
    </source>
</evidence>
<name>A0A9P6QIF8_9FUNG</name>
<sequence>MSFQLPEIIDNPNGFGPVGLNAQFRDIPYAPYSKADRLGKIADWSAPEGAQGGAKDQRDNQRGGRSGFRNARDNYVPFGSNAANAFNYQHTEDEASFSVVDNRSGAKKTVANKSASAQRSTRGGFRQQGQQRNQFQRLGGNRAGFGVSRQQQAGGGPGGARGGRRGYGNWRDFDRNQRVRDASVKVGPEWNMLEEIEFSRLNKLQFEVEEPENISLHGSVGTYDRAYDRVNTKAERFLQQSDRERDIVTTSDDPILNDLASKPGREGEKRVFATDTIISVLMTASRSVYPWDIVINRVGDKVIFDTREGSQVDYVSVNENASDPPMDTGDKDNINSPSALSLEATFINTNFAAQVVKQDETVNLENGNPFYDAEDSSAPLVGYRYRQFDLSSTEEEDISLFVRTEFDGVVKAAGGEDSYITIKALNEFDSRAQGAGGAMDWRQKLDAQRGAVVATEMKNNSCKLARWIVQTMLVGADHLKLGYVSRSNPKDANRHAILGTQICRPKEFAQQMNLQFTNGWGIVKTVVDLALKLPEGKYVLVKDPNKPLIRLYSVPKSTFEQDNDEGDDEDAGADENTEA</sequence>
<accession>A0A9P6QIF8</accession>
<evidence type="ECO:0000256" key="5">
    <source>
        <dbReference type="HAMAP-Rule" id="MF_03003"/>
    </source>
</evidence>
<dbReference type="GO" id="GO:0098808">
    <property type="term" value="F:mRNA cap binding"/>
    <property type="evidence" value="ECO:0007669"/>
    <property type="project" value="UniProtKB-UniRule"/>
</dbReference>
<evidence type="ECO:0000256" key="2">
    <source>
        <dbReference type="ARBA" id="ARBA00022540"/>
    </source>
</evidence>
<dbReference type="AlphaFoldDB" id="A0A9P6QIF8"/>
<dbReference type="Proteomes" id="UP000807716">
    <property type="component" value="Unassembled WGS sequence"/>
</dbReference>
<keyword evidence="3" id="KW-0694">RNA-binding</keyword>
<comment type="domain">
    <text evidence="5">The RNA gate region regulates mRNA cap recognition to prevent promiscuous mRNA-binding before assembly of eif3d into the full eukaryotic translation initiation factor 3 (eIF-3) complex.</text>
</comment>
<dbReference type="InterPro" id="IPR007783">
    <property type="entry name" value="eIF3d"/>
</dbReference>
<feature type="compositionally biased region" description="Polar residues" evidence="6">
    <location>
        <begin position="111"/>
        <end position="121"/>
    </location>
</feature>
<dbReference type="OrthoDB" id="16538at2759"/>
<evidence type="ECO:0000256" key="6">
    <source>
        <dbReference type="SAM" id="MobiDB-lite"/>
    </source>
</evidence>
<evidence type="ECO:0000256" key="4">
    <source>
        <dbReference type="ARBA" id="ARBA00022917"/>
    </source>
</evidence>
<comment type="subunit">
    <text evidence="5">Component of the eukaryotic translation initiation factor 3 (eIF-3) complex.</text>
</comment>
<comment type="subcellular location">
    <subcellularLocation>
        <location evidence="5">Cytoplasm</location>
    </subcellularLocation>
</comment>
<keyword evidence="8" id="KW-1185">Reference proteome</keyword>
<keyword evidence="2 5" id="KW-0396">Initiation factor</keyword>
<feature type="region of interest" description="Disordered" evidence="6">
    <location>
        <begin position="557"/>
        <end position="579"/>
    </location>
</feature>
<comment type="function">
    <text evidence="5">mRNA cap-binding component of the eukaryotic translation initiation factor 3 (eIF-3) complex, which is involved in protein synthesis of a specialized repertoire of mRNAs and, together with other initiation factors, stimulates binding of mRNA and methionyl-tRNAi to the 40S ribosome. The eIF-3 complex specifically targets and initiates translation of a subset of mRNAs involved in cell proliferation. In the eIF-3 complex, eif3d specifically recognizes and binds the 7-methylguanosine cap of a subset of mRNAs.</text>
</comment>
<comment type="similarity">
    <text evidence="5">Belongs to the eIF-3 subunit D family.</text>
</comment>
<dbReference type="EMBL" id="JAAAJB010000067">
    <property type="protein sequence ID" value="KAG0267851.1"/>
    <property type="molecule type" value="Genomic_DNA"/>
</dbReference>
<evidence type="ECO:0000256" key="1">
    <source>
        <dbReference type="ARBA" id="ARBA00022490"/>
    </source>
</evidence>
<feature type="region of interest" description="Disordered" evidence="6">
    <location>
        <begin position="43"/>
        <end position="73"/>
    </location>
</feature>
<dbReference type="GO" id="GO:0033290">
    <property type="term" value="C:eukaryotic 48S preinitiation complex"/>
    <property type="evidence" value="ECO:0007669"/>
    <property type="project" value="UniProtKB-UniRule"/>
</dbReference>
<feature type="compositionally biased region" description="Low complexity" evidence="6">
    <location>
        <begin position="122"/>
        <end position="140"/>
    </location>
</feature>
<gene>
    <name evidence="7" type="ORF">DFQ27_008127</name>
</gene>
<dbReference type="PANTHER" id="PTHR12399:SF0">
    <property type="entry name" value="EUKARYOTIC TRANSLATION INITIATION FACTOR 3 SUBUNIT D"/>
    <property type="match status" value="1"/>
</dbReference>
<reference evidence="7" key="1">
    <citation type="journal article" date="2020" name="Fungal Divers.">
        <title>Resolving the Mortierellaceae phylogeny through synthesis of multi-gene phylogenetics and phylogenomics.</title>
        <authorList>
            <person name="Vandepol N."/>
            <person name="Liber J."/>
            <person name="Desiro A."/>
            <person name="Na H."/>
            <person name="Kennedy M."/>
            <person name="Barry K."/>
            <person name="Grigoriev I.V."/>
            <person name="Miller A.N."/>
            <person name="O'Donnell K."/>
            <person name="Stajich J.E."/>
            <person name="Bonito G."/>
        </authorList>
    </citation>
    <scope>NUCLEOTIDE SEQUENCE</scope>
    <source>
        <strain evidence="7">BC1065</strain>
    </source>
</reference>
<dbReference type="GO" id="GO:0003743">
    <property type="term" value="F:translation initiation factor activity"/>
    <property type="evidence" value="ECO:0007669"/>
    <property type="project" value="UniProtKB-UniRule"/>
</dbReference>
<dbReference type="GO" id="GO:0001732">
    <property type="term" value="P:formation of cytoplasmic translation initiation complex"/>
    <property type="evidence" value="ECO:0007669"/>
    <property type="project" value="UniProtKB-UniRule"/>
</dbReference>